<dbReference type="InterPro" id="IPR016064">
    <property type="entry name" value="NAD/diacylglycerol_kinase_sf"/>
</dbReference>
<protein>
    <submittedName>
        <fullName evidence="2">Diacylglycerol kinase family protein</fullName>
    </submittedName>
</protein>
<feature type="region of interest" description="Disordered" evidence="1">
    <location>
        <begin position="151"/>
        <end position="237"/>
    </location>
</feature>
<name>A0ABP6D7M6_9ACTN</name>
<keyword evidence="2" id="KW-0418">Kinase</keyword>
<keyword evidence="3" id="KW-1185">Reference proteome</keyword>
<dbReference type="EMBL" id="BAAARJ010000031">
    <property type="protein sequence ID" value="GAA2637948.1"/>
    <property type="molecule type" value="Genomic_DNA"/>
</dbReference>
<dbReference type="InterPro" id="IPR017438">
    <property type="entry name" value="ATP-NAD_kinase_N"/>
</dbReference>
<feature type="compositionally biased region" description="Basic and acidic residues" evidence="1">
    <location>
        <begin position="211"/>
        <end position="232"/>
    </location>
</feature>
<proteinExistence type="predicted"/>
<keyword evidence="2" id="KW-0808">Transferase</keyword>
<reference evidence="3" key="1">
    <citation type="journal article" date="2019" name="Int. J. Syst. Evol. Microbiol.">
        <title>The Global Catalogue of Microorganisms (GCM) 10K type strain sequencing project: providing services to taxonomists for standard genome sequencing and annotation.</title>
        <authorList>
            <consortium name="The Broad Institute Genomics Platform"/>
            <consortium name="The Broad Institute Genome Sequencing Center for Infectious Disease"/>
            <person name="Wu L."/>
            <person name="Ma J."/>
        </authorList>
    </citation>
    <scope>NUCLEOTIDE SEQUENCE [LARGE SCALE GENOMIC DNA]</scope>
    <source>
        <strain evidence="3">JCM 16373</strain>
    </source>
</reference>
<organism evidence="2 3">
    <name type="scientific">Streptomyces axinellae</name>
    <dbReference type="NCBI Taxonomy" id="552788"/>
    <lineage>
        <taxon>Bacteria</taxon>
        <taxon>Bacillati</taxon>
        <taxon>Actinomycetota</taxon>
        <taxon>Actinomycetes</taxon>
        <taxon>Kitasatosporales</taxon>
        <taxon>Streptomycetaceae</taxon>
        <taxon>Streptomyces</taxon>
    </lineage>
</organism>
<dbReference type="GO" id="GO:0016301">
    <property type="term" value="F:kinase activity"/>
    <property type="evidence" value="ECO:0007669"/>
    <property type="project" value="UniProtKB-KW"/>
</dbReference>
<evidence type="ECO:0000313" key="2">
    <source>
        <dbReference type="EMBL" id="GAA2637948.1"/>
    </source>
</evidence>
<evidence type="ECO:0000313" key="3">
    <source>
        <dbReference type="Proteomes" id="UP001501447"/>
    </source>
</evidence>
<comment type="caution">
    <text evidence="2">The sequence shown here is derived from an EMBL/GenBank/DDBJ whole genome shotgun (WGS) entry which is preliminary data.</text>
</comment>
<evidence type="ECO:0000256" key="1">
    <source>
        <dbReference type="SAM" id="MobiDB-lite"/>
    </source>
</evidence>
<feature type="compositionally biased region" description="Gly residues" evidence="1">
    <location>
        <begin position="184"/>
        <end position="198"/>
    </location>
</feature>
<gene>
    <name evidence="2" type="ORF">GCM10009863_63390</name>
</gene>
<sequence>MVSAPQSARANGVAPAPLLVVIDPVARLTDGESVRIARDVLRAGSPGLKVCLPEAPEEAARALARRGGRRPVLVGNDRALLRAVQLLHGERELAQAALSVVPVGNGPSVALARGLGLPLDAVSAARSVFSGAEQPLDLLVDDGGDVVLGGLRIPALPPPAGPSPSRAGDGDGYGAGDAGEADGHGGVGGGGPGSGYGSGPQVPGTFGGRGQGRDQDRARDQDQDRVPERMPKWEPGPPWRRVCHSLVRTVLPPSVRAAAGRGGDAMAEPFAGVPRPSPVPPEAQPLRVEADGELLADLDDPVAEVSVRTTDGGGLAEVTVRPGTGPAMDPSPVRALARAVTVSGGEFRYRADTTRVGGPVWTRTWTVLPRAWRLVLPRQG</sequence>
<dbReference type="SUPFAM" id="SSF111331">
    <property type="entry name" value="NAD kinase/diacylglycerol kinase-like"/>
    <property type="match status" value="1"/>
</dbReference>
<dbReference type="Proteomes" id="UP001501447">
    <property type="component" value="Unassembled WGS sequence"/>
</dbReference>
<dbReference type="Gene3D" id="3.40.50.10330">
    <property type="entry name" value="Probable inorganic polyphosphate/atp-NAD kinase, domain 1"/>
    <property type="match status" value="1"/>
</dbReference>
<accession>A0ABP6D7M6</accession>